<dbReference type="Pfam" id="PF00011">
    <property type="entry name" value="HSP20"/>
    <property type="match status" value="1"/>
</dbReference>
<name>A0A5K1I913_9GAMM</name>
<feature type="compositionally biased region" description="Basic and acidic residues" evidence="4">
    <location>
        <begin position="1"/>
        <end position="11"/>
    </location>
</feature>
<dbReference type="Proteomes" id="UP000326725">
    <property type="component" value="Unassembled WGS sequence"/>
</dbReference>
<feature type="domain" description="SHSP" evidence="5">
    <location>
        <begin position="60"/>
        <end position="170"/>
    </location>
</feature>
<organism evidence="6 7">
    <name type="scientific">Halomonas lysinitropha</name>
    <dbReference type="NCBI Taxonomy" id="2607506"/>
    <lineage>
        <taxon>Bacteria</taxon>
        <taxon>Pseudomonadati</taxon>
        <taxon>Pseudomonadota</taxon>
        <taxon>Gammaproteobacteria</taxon>
        <taxon>Oceanospirillales</taxon>
        <taxon>Halomonadaceae</taxon>
        <taxon>Halomonas</taxon>
    </lineage>
</organism>
<dbReference type="RefSeq" id="WP_151443315.1">
    <property type="nucleotide sequence ID" value="NZ_CABVOU010000031.1"/>
</dbReference>
<feature type="compositionally biased region" description="Polar residues" evidence="4">
    <location>
        <begin position="15"/>
        <end position="28"/>
    </location>
</feature>
<dbReference type="PANTHER" id="PTHR46733:SF4">
    <property type="entry name" value="HEAT SHOCK PROTEIN 21, CHLOROPLASTIC"/>
    <property type="match status" value="1"/>
</dbReference>
<reference evidence="6 7" key="1">
    <citation type="submission" date="2019-09" db="EMBL/GenBank/DDBJ databases">
        <authorList>
            <person name="Criscuolo A."/>
        </authorList>
    </citation>
    <scope>NUCLEOTIDE SEQUENCE [LARGE SCALE GENOMIC DNA]</scope>
    <source>
        <strain evidence="7">3(2)</strain>
    </source>
</reference>
<dbReference type="SUPFAM" id="SSF49764">
    <property type="entry name" value="HSP20-like chaperones"/>
    <property type="match status" value="1"/>
</dbReference>
<evidence type="ECO:0000259" key="5">
    <source>
        <dbReference type="PROSITE" id="PS01031"/>
    </source>
</evidence>
<evidence type="ECO:0000256" key="3">
    <source>
        <dbReference type="RuleBase" id="RU003616"/>
    </source>
</evidence>
<keyword evidence="1" id="KW-0346">Stress response</keyword>
<keyword evidence="7" id="KW-1185">Reference proteome</keyword>
<dbReference type="EMBL" id="CABVOU010000031">
    <property type="protein sequence ID" value="VVZ95572.1"/>
    <property type="molecule type" value="Genomic_DNA"/>
</dbReference>
<evidence type="ECO:0000256" key="1">
    <source>
        <dbReference type="ARBA" id="ARBA00023016"/>
    </source>
</evidence>
<protein>
    <submittedName>
        <fullName evidence="6">Spore protein SP21</fullName>
    </submittedName>
</protein>
<sequence length="170" mass="19267">MAKKASKETRDVPVSTETSAPQAESRSMSPFREFERMLDTFFDRGGMPSRWEPPFWQRFAAFEKGMPKVDVIDRDAEVVVRAEVPGFEREELDVSVTDGAVTIKGDHREESKEEEGEYFHSEISRGSFTRTVALPSEIDADKAAASFKNGVLELTLPKHKKANRRKVEVK</sequence>
<dbReference type="InterPro" id="IPR002068">
    <property type="entry name" value="A-crystallin/Hsp20_dom"/>
</dbReference>
<feature type="region of interest" description="Disordered" evidence="4">
    <location>
        <begin position="1"/>
        <end position="31"/>
    </location>
</feature>
<dbReference type="CDD" id="cd06464">
    <property type="entry name" value="ACD_sHsps-like"/>
    <property type="match status" value="1"/>
</dbReference>
<evidence type="ECO:0000313" key="7">
    <source>
        <dbReference type="Proteomes" id="UP000326725"/>
    </source>
</evidence>
<gene>
    <name evidence="6" type="primary">hspA_2</name>
    <name evidence="6" type="ORF">HALO32_01645</name>
</gene>
<dbReference type="PROSITE" id="PS01031">
    <property type="entry name" value="SHSP"/>
    <property type="match status" value="1"/>
</dbReference>
<dbReference type="Gene3D" id="2.60.40.790">
    <property type="match status" value="1"/>
</dbReference>
<dbReference type="GO" id="GO:0009408">
    <property type="term" value="P:response to heat"/>
    <property type="evidence" value="ECO:0007669"/>
    <property type="project" value="InterPro"/>
</dbReference>
<dbReference type="InterPro" id="IPR044587">
    <property type="entry name" value="HSP21-like"/>
</dbReference>
<evidence type="ECO:0000313" key="6">
    <source>
        <dbReference type="EMBL" id="VVZ95572.1"/>
    </source>
</evidence>
<accession>A0A5K1I913</accession>
<dbReference type="AlphaFoldDB" id="A0A5K1I913"/>
<comment type="similarity">
    <text evidence="2 3">Belongs to the small heat shock protein (HSP20) family.</text>
</comment>
<proteinExistence type="inferred from homology"/>
<evidence type="ECO:0000256" key="4">
    <source>
        <dbReference type="SAM" id="MobiDB-lite"/>
    </source>
</evidence>
<dbReference type="InterPro" id="IPR008978">
    <property type="entry name" value="HSP20-like_chaperone"/>
</dbReference>
<evidence type="ECO:0000256" key="2">
    <source>
        <dbReference type="PROSITE-ProRule" id="PRU00285"/>
    </source>
</evidence>
<dbReference type="PANTHER" id="PTHR46733">
    <property type="entry name" value="26.5 KDA HEAT SHOCK PROTEIN, MITOCHONDRIAL"/>
    <property type="match status" value="1"/>
</dbReference>